<organism evidence="2 3">
    <name type="scientific">Mya arenaria</name>
    <name type="common">Soft-shell clam</name>
    <dbReference type="NCBI Taxonomy" id="6604"/>
    <lineage>
        <taxon>Eukaryota</taxon>
        <taxon>Metazoa</taxon>
        <taxon>Spiralia</taxon>
        <taxon>Lophotrochozoa</taxon>
        <taxon>Mollusca</taxon>
        <taxon>Bivalvia</taxon>
        <taxon>Autobranchia</taxon>
        <taxon>Heteroconchia</taxon>
        <taxon>Euheterodonta</taxon>
        <taxon>Imparidentia</taxon>
        <taxon>Neoheterodontei</taxon>
        <taxon>Myida</taxon>
        <taxon>Myoidea</taxon>
        <taxon>Myidae</taxon>
        <taxon>Mya</taxon>
    </lineage>
</organism>
<evidence type="ECO:0000313" key="3">
    <source>
        <dbReference type="Proteomes" id="UP001164746"/>
    </source>
</evidence>
<reference evidence="2" key="1">
    <citation type="submission" date="2022-11" db="EMBL/GenBank/DDBJ databases">
        <title>Centuries of genome instability and evolution in soft-shell clam transmissible cancer (bioRxiv).</title>
        <authorList>
            <person name="Hart S.F.M."/>
            <person name="Yonemitsu M.A."/>
            <person name="Giersch R.M."/>
            <person name="Beal B.F."/>
            <person name="Arriagada G."/>
            <person name="Davis B.W."/>
            <person name="Ostrander E.A."/>
            <person name="Goff S.P."/>
            <person name="Metzger M.J."/>
        </authorList>
    </citation>
    <scope>NUCLEOTIDE SEQUENCE</scope>
    <source>
        <strain evidence="2">MELC-2E11</strain>
        <tissue evidence="2">Siphon/mantle</tissue>
    </source>
</reference>
<protein>
    <submittedName>
        <fullName evidence="2">Uncharacterized protein</fullName>
    </submittedName>
</protein>
<evidence type="ECO:0000256" key="1">
    <source>
        <dbReference type="SAM" id="MobiDB-lite"/>
    </source>
</evidence>
<dbReference type="EMBL" id="CP111024">
    <property type="protein sequence ID" value="WAR23249.1"/>
    <property type="molecule type" value="Genomic_DNA"/>
</dbReference>
<accession>A0ABY7FPJ7</accession>
<evidence type="ECO:0000313" key="2">
    <source>
        <dbReference type="EMBL" id="WAR23249.1"/>
    </source>
</evidence>
<proteinExistence type="predicted"/>
<keyword evidence="3" id="KW-1185">Reference proteome</keyword>
<name>A0ABY7FPJ7_MYAAR</name>
<gene>
    <name evidence="2" type="ORF">MAR_036918</name>
</gene>
<feature type="compositionally biased region" description="Basic and acidic residues" evidence="1">
    <location>
        <begin position="1"/>
        <end position="12"/>
    </location>
</feature>
<dbReference type="Proteomes" id="UP001164746">
    <property type="component" value="Chromosome 13"/>
</dbReference>
<sequence>MMDKRQRHHESNAQDMAVSRRPNSVQTANMKHLPTIKETKNYIMITQDILDAFREQVVQSNKVTLKLNNVKYKERRRKSHRDRLPPVFAERLRLLHGRASTSLDLRETLPHRPVRVFVDDITARLERSVTLHETGHTESNIKASHSRRIT</sequence>
<feature type="region of interest" description="Disordered" evidence="1">
    <location>
        <begin position="1"/>
        <end position="27"/>
    </location>
</feature>